<reference evidence="2" key="1">
    <citation type="journal article" date="2019" name="bioRxiv">
        <title>The Genome of the Zebra Mussel, Dreissena polymorpha: A Resource for Invasive Species Research.</title>
        <authorList>
            <person name="McCartney M.A."/>
            <person name="Auch B."/>
            <person name="Kono T."/>
            <person name="Mallez S."/>
            <person name="Zhang Y."/>
            <person name="Obille A."/>
            <person name="Becker A."/>
            <person name="Abrahante J.E."/>
            <person name="Garbe J."/>
            <person name="Badalamenti J.P."/>
            <person name="Herman A."/>
            <person name="Mangelson H."/>
            <person name="Liachko I."/>
            <person name="Sullivan S."/>
            <person name="Sone E.D."/>
            <person name="Koren S."/>
            <person name="Silverstein K.A.T."/>
            <person name="Beckman K.B."/>
            <person name="Gohl D.M."/>
        </authorList>
    </citation>
    <scope>NUCLEOTIDE SEQUENCE</scope>
    <source>
        <strain evidence="2">Duluth1</strain>
        <tissue evidence="2">Whole animal</tissue>
    </source>
</reference>
<evidence type="ECO:0000313" key="2">
    <source>
        <dbReference type="EMBL" id="KAH3887714.1"/>
    </source>
</evidence>
<evidence type="ECO:0000259" key="1">
    <source>
        <dbReference type="PROSITE" id="PS50060"/>
    </source>
</evidence>
<dbReference type="AlphaFoldDB" id="A0A9D4S0B5"/>
<reference evidence="2" key="2">
    <citation type="submission" date="2020-11" db="EMBL/GenBank/DDBJ databases">
        <authorList>
            <person name="McCartney M.A."/>
            <person name="Auch B."/>
            <person name="Kono T."/>
            <person name="Mallez S."/>
            <person name="Becker A."/>
            <person name="Gohl D.M."/>
            <person name="Silverstein K.A.T."/>
            <person name="Koren S."/>
            <person name="Bechman K.B."/>
            <person name="Herman A."/>
            <person name="Abrahante J.E."/>
            <person name="Garbe J."/>
        </authorList>
    </citation>
    <scope>NUCLEOTIDE SEQUENCE</scope>
    <source>
        <strain evidence="2">Duluth1</strain>
        <tissue evidence="2">Whole animal</tissue>
    </source>
</reference>
<name>A0A9D4S0B5_DREPO</name>
<dbReference type="CDD" id="cd06263">
    <property type="entry name" value="MAM"/>
    <property type="match status" value="1"/>
</dbReference>
<proteinExistence type="predicted"/>
<dbReference type="Gene3D" id="2.60.120.200">
    <property type="match status" value="1"/>
</dbReference>
<feature type="domain" description="MAM" evidence="1">
    <location>
        <begin position="1"/>
        <end position="103"/>
    </location>
</feature>
<accession>A0A9D4S0B5</accession>
<dbReference type="PANTHER" id="PTHR23282">
    <property type="entry name" value="APICAL ENDOSOMAL GLYCOPROTEIN PRECURSOR"/>
    <property type="match status" value="1"/>
</dbReference>
<organism evidence="2 3">
    <name type="scientific">Dreissena polymorpha</name>
    <name type="common">Zebra mussel</name>
    <name type="synonym">Mytilus polymorpha</name>
    <dbReference type="NCBI Taxonomy" id="45954"/>
    <lineage>
        <taxon>Eukaryota</taxon>
        <taxon>Metazoa</taxon>
        <taxon>Spiralia</taxon>
        <taxon>Lophotrochozoa</taxon>
        <taxon>Mollusca</taxon>
        <taxon>Bivalvia</taxon>
        <taxon>Autobranchia</taxon>
        <taxon>Heteroconchia</taxon>
        <taxon>Euheterodonta</taxon>
        <taxon>Imparidentia</taxon>
        <taxon>Neoheterodontei</taxon>
        <taxon>Myida</taxon>
        <taxon>Dreissenoidea</taxon>
        <taxon>Dreissenidae</taxon>
        <taxon>Dreissena</taxon>
    </lineage>
</organism>
<dbReference type="InterPro" id="IPR051560">
    <property type="entry name" value="MAM_domain-containing"/>
</dbReference>
<dbReference type="InterPro" id="IPR000998">
    <property type="entry name" value="MAM_dom"/>
</dbReference>
<evidence type="ECO:0000313" key="3">
    <source>
        <dbReference type="Proteomes" id="UP000828390"/>
    </source>
</evidence>
<protein>
    <recommendedName>
        <fullName evidence="1">MAM domain-containing protein</fullName>
    </recommendedName>
</protein>
<dbReference type="SUPFAM" id="SSF49899">
    <property type="entry name" value="Concanavalin A-like lectins/glucanases"/>
    <property type="match status" value="1"/>
</dbReference>
<dbReference type="EMBL" id="JAIWYP010000001">
    <property type="protein sequence ID" value="KAH3887714.1"/>
    <property type="molecule type" value="Genomic_DNA"/>
</dbReference>
<dbReference type="PANTHER" id="PTHR23282:SF101">
    <property type="entry name" value="MAM DOMAIN-CONTAINING PROTEIN"/>
    <property type="match status" value="1"/>
</dbReference>
<comment type="caution">
    <text evidence="2">The sequence shown here is derived from an EMBL/GenBank/DDBJ whole genome shotgun (WGS) entry which is preliminary data.</text>
</comment>
<dbReference type="GO" id="GO:0016020">
    <property type="term" value="C:membrane"/>
    <property type="evidence" value="ECO:0007669"/>
    <property type="project" value="InterPro"/>
</dbReference>
<sequence length="113" mass="12799">MQRVNCPVLLPGYYLYIEASAPRQPGDLARITTPSFQNTATGSFCLSFWYHMYGNNIGSLNVYLQDGGSKTNVFTRTGNQVNFWLYRSVTVNPSSPQFSVSFQFYLCAHFDLC</sequence>
<dbReference type="Proteomes" id="UP000828390">
    <property type="component" value="Unassembled WGS sequence"/>
</dbReference>
<dbReference type="PROSITE" id="PS50060">
    <property type="entry name" value="MAM_2"/>
    <property type="match status" value="1"/>
</dbReference>
<gene>
    <name evidence="2" type="ORF">DPMN_011733</name>
</gene>
<keyword evidence="3" id="KW-1185">Reference proteome</keyword>
<dbReference type="InterPro" id="IPR013320">
    <property type="entry name" value="ConA-like_dom_sf"/>
</dbReference>
<dbReference type="SMART" id="SM00137">
    <property type="entry name" value="MAM"/>
    <property type="match status" value="1"/>
</dbReference>
<dbReference type="Pfam" id="PF00629">
    <property type="entry name" value="MAM"/>
    <property type="match status" value="1"/>
</dbReference>